<comment type="similarity">
    <text evidence="1">Belongs to the transposase 8 family.</text>
</comment>
<dbReference type="AlphaFoldDB" id="A0A2I5TBK3"/>
<protein>
    <recommendedName>
        <fullName evidence="6">Transposase</fullName>
    </recommendedName>
</protein>
<dbReference type="KEGG" id="serq:CWC46_20380"/>
<keyword evidence="4" id="KW-1185">Reference proteome</keyword>
<dbReference type="EMBL" id="CP025084">
    <property type="protein sequence ID" value="AUH06261.1"/>
    <property type="molecule type" value="Genomic_DNA"/>
</dbReference>
<dbReference type="GO" id="GO:0004803">
    <property type="term" value="F:transposase activity"/>
    <property type="evidence" value="ECO:0007669"/>
    <property type="project" value="InterPro"/>
</dbReference>
<reference evidence="3 4" key="1">
    <citation type="journal article" date="2013" name="Genome Announc.">
        <title>Draft genome sequence of Serratia sp. strain ATCC 39006, a model bacterium for analysis of the biosynthesis and regulation of prodigiosin, a carbapenem, and gas vesicles.</title>
        <authorList>
            <person name="Fineran P.C."/>
            <person name="Iglesias Cans M.C."/>
            <person name="Ramsay J.P."/>
            <person name="Wilf N.M."/>
            <person name="Cossyleon D."/>
            <person name="McNeil M.B."/>
            <person name="Williamson N.R."/>
            <person name="Monson R.E."/>
            <person name="Becher S.A."/>
            <person name="Stanton J.A."/>
            <person name="Brugger K."/>
            <person name="Brown S.D."/>
            <person name="Salmond G.P."/>
        </authorList>
    </citation>
    <scope>NUCLEOTIDE SEQUENCE [LARGE SCALE GENOMIC DNA]</scope>
    <source>
        <strain evidence="3">ATCC 39006</strain>
        <strain evidence="4">ATCC 39006 / SC 11482</strain>
    </source>
</reference>
<dbReference type="Gene3D" id="1.10.10.60">
    <property type="entry name" value="Homeodomain-like"/>
    <property type="match status" value="1"/>
</dbReference>
<dbReference type="SUPFAM" id="SSF46689">
    <property type="entry name" value="Homeodomain-like"/>
    <property type="match status" value="1"/>
</dbReference>
<dbReference type="Proteomes" id="UP000017700">
    <property type="component" value="Chromosome"/>
</dbReference>
<dbReference type="GO" id="GO:0003677">
    <property type="term" value="F:DNA binding"/>
    <property type="evidence" value="ECO:0007669"/>
    <property type="project" value="InterPro"/>
</dbReference>
<dbReference type="Pfam" id="PF01527">
    <property type="entry name" value="HTH_Tnp_1"/>
    <property type="match status" value="1"/>
</dbReference>
<evidence type="ECO:0008006" key="6">
    <source>
        <dbReference type="Google" id="ProtNLM"/>
    </source>
</evidence>
<organism evidence="3 4">
    <name type="scientific">Serratia sp. (strain ATCC 39006)</name>
    <name type="common">Prodigiosinella confusarubida</name>
    <dbReference type="NCBI Taxonomy" id="104623"/>
    <lineage>
        <taxon>Bacteria</taxon>
        <taxon>Pseudomonadati</taxon>
        <taxon>Pseudomonadota</taxon>
        <taxon>Gammaproteobacteria</taxon>
        <taxon>Enterobacterales</taxon>
        <taxon>Pectobacteriaceae</taxon>
        <taxon>Prodigiosinella</taxon>
    </lineage>
</organism>
<reference evidence="3" key="2">
    <citation type="submission" date="2013-09" db="EMBL/GenBank/DDBJ databases">
        <authorList>
            <person name="Wang G."/>
            <person name="Yang Y."/>
            <person name="Su Y."/>
        </authorList>
    </citation>
    <scope>NUCLEOTIDE SEQUENCE</scope>
    <source>
        <strain evidence="3">ATCC 39006</strain>
    </source>
</reference>
<name>A0A2I5TBK3_SERS3</name>
<reference evidence="3" key="4">
    <citation type="submission" date="2017-11" db="EMBL/GenBank/DDBJ databases">
        <title>Complete genome sequence of Serratia sp. ATCC 39006.</title>
        <authorList>
            <person name="Hampton H.G."/>
            <person name="Jackson S.A."/>
            <person name="Jauregui R."/>
            <person name="Poulter G.T.M."/>
            <person name="Salmond G.P.C."/>
            <person name="Fineran P.C."/>
        </authorList>
    </citation>
    <scope>NUCLEOTIDE SEQUENCE</scope>
    <source>
        <strain evidence="3">ATCC 39006</strain>
    </source>
</reference>
<sequence>MPTLFSKQSTKARVPMARQQYTLEFKRRAVTLLFESDKSVARITQQLDIKENTLHNWKNAVSDFELLFLPRDTAISSGM</sequence>
<evidence type="ECO:0000313" key="2">
    <source>
        <dbReference type="EMBL" id="AUH01939.1"/>
    </source>
</evidence>
<evidence type="ECO:0000313" key="3">
    <source>
        <dbReference type="EMBL" id="AUH06261.1"/>
    </source>
</evidence>
<dbReference type="KEGG" id="sera:Ser39006_020375"/>
<dbReference type="GO" id="GO:0006313">
    <property type="term" value="P:DNA transposition"/>
    <property type="evidence" value="ECO:0007669"/>
    <property type="project" value="InterPro"/>
</dbReference>
<dbReference type="InterPro" id="IPR002514">
    <property type="entry name" value="Transposase_8"/>
</dbReference>
<proteinExistence type="inferred from homology"/>
<dbReference type="InterPro" id="IPR009057">
    <property type="entry name" value="Homeodomain-like_sf"/>
</dbReference>
<evidence type="ECO:0000313" key="5">
    <source>
        <dbReference type="Proteomes" id="UP000233778"/>
    </source>
</evidence>
<evidence type="ECO:0000313" key="4">
    <source>
        <dbReference type="Proteomes" id="UP000017700"/>
    </source>
</evidence>
<gene>
    <name evidence="2" type="ORF">CWC46_20380</name>
    <name evidence="3" type="ORF">Ser39006_020375</name>
</gene>
<dbReference type="Proteomes" id="UP000233778">
    <property type="component" value="Chromosome"/>
</dbReference>
<accession>A0A2I5TBK3</accession>
<evidence type="ECO:0000256" key="1">
    <source>
        <dbReference type="ARBA" id="ARBA00009964"/>
    </source>
</evidence>
<reference evidence="2 5" key="3">
    <citation type="submission" date="2017-11" db="EMBL/GenBank/DDBJ databases">
        <title>Complete genome sequence of Serratia sp. ATCC 39006 LacA.</title>
        <authorList>
            <person name="Hampton H.G."/>
            <person name="Jackson S.A."/>
            <person name="Jauregui R."/>
            <person name="Poulter G.T.M."/>
            <person name="Salmond G.P.C."/>
            <person name="Fineran P.C."/>
        </authorList>
    </citation>
    <scope>NUCLEOTIDE SEQUENCE [LARGE SCALE GENOMIC DNA]</scope>
    <source>
        <strain evidence="2 5">ATCC 39006</strain>
    </source>
</reference>
<dbReference type="EMBL" id="CP025085">
    <property type="protein sequence ID" value="AUH01939.1"/>
    <property type="molecule type" value="Genomic_DNA"/>
</dbReference>